<protein>
    <submittedName>
        <fullName evidence="2">Ribonucleoside-diphosphate reductase 2</fullName>
    </submittedName>
</protein>
<dbReference type="Proteomes" id="UP000051085">
    <property type="component" value="Unassembled WGS sequence"/>
</dbReference>
<organism evidence="2 3">
    <name type="scientific">Limosilactobacillus pontis DSM 8475</name>
    <dbReference type="NCBI Taxonomy" id="1423794"/>
    <lineage>
        <taxon>Bacteria</taxon>
        <taxon>Bacillati</taxon>
        <taxon>Bacillota</taxon>
        <taxon>Bacilli</taxon>
        <taxon>Lactobacillales</taxon>
        <taxon>Lactobacillaceae</taxon>
        <taxon>Limosilactobacillus</taxon>
    </lineage>
</organism>
<dbReference type="Pfam" id="PF00268">
    <property type="entry name" value="Ribonuc_red_sm"/>
    <property type="match status" value="1"/>
</dbReference>
<dbReference type="InterPro" id="IPR009078">
    <property type="entry name" value="Ferritin-like_SF"/>
</dbReference>
<proteinExistence type="predicted"/>
<dbReference type="GO" id="GO:0016491">
    <property type="term" value="F:oxidoreductase activity"/>
    <property type="evidence" value="ECO:0007669"/>
    <property type="project" value="InterPro"/>
</dbReference>
<dbReference type="AlphaFoldDB" id="A0A922PUF5"/>
<reference evidence="2 3" key="1">
    <citation type="journal article" date="2015" name="Genome Announc.">
        <title>Expanding the biotechnology potential of lactobacilli through comparative genomics of 213 strains and associated genera.</title>
        <authorList>
            <person name="Sun Z."/>
            <person name="Harris H.M."/>
            <person name="McCann A."/>
            <person name="Guo C."/>
            <person name="Argimon S."/>
            <person name="Zhang W."/>
            <person name="Yang X."/>
            <person name="Jeffery I.B."/>
            <person name="Cooney J.C."/>
            <person name="Kagawa T.F."/>
            <person name="Liu W."/>
            <person name="Song Y."/>
            <person name="Salvetti E."/>
            <person name="Wrobel A."/>
            <person name="Rasinkangas P."/>
            <person name="Parkhill J."/>
            <person name="Rea M.C."/>
            <person name="O'Sullivan O."/>
            <person name="Ritari J."/>
            <person name="Douillard F.P."/>
            <person name="Paul Ross R."/>
            <person name="Yang R."/>
            <person name="Briner A.E."/>
            <person name="Felis G.E."/>
            <person name="de Vos W.M."/>
            <person name="Barrangou R."/>
            <person name="Klaenhammer T.R."/>
            <person name="Caufield P.W."/>
            <person name="Cui Y."/>
            <person name="Zhang H."/>
            <person name="O'Toole P.W."/>
        </authorList>
    </citation>
    <scope>NUCLEOTIDE SEQUENCE [LARGE SCALE GENOMIC DNA]</scope>
    <source>
        <strain evidence="2 3">DSM 8475</strain>
    </source>
</reference>
<dbReference type="InterPro" id="IPR000358">
    <property type="entry name" value="RNR_small_fam"/>
</dbReference>
<accession>A0A922PUF5</accession>
<comment type="caution">
    <text evidence="2">The sequence shown here is derived from an EMBL/GenBank/DDBJ whole genome shotgun (WGS) entry which is preliminary data.</text>
</comment>
<dbReference type="InterPro" id="IPR012348">
    <property type="entry name" value="RNR-like"/>
</dbReference>
<sequence>MYNFLYNLYSNEEEYTKILYDQVGWTSDVLTFIRYNANKALMNLGQEPLFPDTAADVNPVVMNGISTSTSNHDFFSQVGNGYRLGEVEAMSDDDYNIKDPNAGKDKNSRE</sequence>
<gene>
    <name evidence="2" type="ORF">FD34_GL000298</name>
</gene>
<dbReference type="GO" id="GO:0009263">
    <property type="term" value="P:deoxyribonucleotide biosynthetic process"/>
    <property type="evidence" value="ECO:0007669"/>
    <property type="project" value="InterPro"/>
</dbReference>
<name>A0A922PUF5_9LACO</name>
<evidence type="ECO:0000256" key="1">
    <source>
        <dbReference type="ARBA" id="ARBA00001962"/>
    </source>
</evidence>
<dbReference type="Gene3D" id="1.10.620.20">
    <property type="entry name" value="Ribonucleotide Reductase, subunit A"/>
    <property type="match status" value="1"/>
</dbReference>
<evidence type="ECO:0000313" key="3">
    <source>
        <dbReference type="Proteomes" id="UP000051085"/>
    </source>
</evidence>
<dbReference type="EMBL" id="AZGO01000055">
    <property type="protein sequence ID" value="KRM36038.1"/>
    <property type="molecule type" value="Genomic_DNA"/>
</dbReference>
<dbReference type="SUPFAM" id="SSF47240">
    <property type="entry name" value="Ferritin-like"/>
    <property type="match status" value="1"/>
</dbReference>
<evidence type="ECO:0000313" key="2">
    <source>
        <dbReference type="EMBL" id="KRM36038.1"/>
    </source>
</evidence>
<comment type="cofactor">
    <cofactor evidence="1">
        <name>Fe cation</name>
        <dbReference type="ChEBI" id="CHEBI:24875"/>
    </cofactor>
</comment>